<gene>
    <name evidence="1" type="ORF">Mgra_00005273</name>
</gene>
<comment type="caution">
    <text evidence="1">The sequence shown here is derived from an EMBL/GenBank/DDBJ whole genome shotgun (WGS) entry which is preliminary data.</text>
</comment>
<protein>
    <submittedName>
        <fullName evidence="1">Uncharacterized protein</fullName>
    </submittedName>
</protein>
<name>A0A8S9ZPW2_9BILA</name>
<accession>A0A8S9ZPW2</accession>
<evidence type="ECO:0000313" key="1">
    <source>
        <dbReference type="EMBL" id="KAF7635305.1"/>
    </source>
</evidence>
<reference evidence="1" key="1">
    <citation type="journal article" date="2020" name="Ecol. Evol.">
        <title>Genome structure and content of the rice root-knot nematode (Meloidogyne graminicola).</title>
        <authorList>
            <person name="Phan N.T."/>
            <person name="Danchin E.G.J."/>
            <person name="Klopp C."/>
            <person name="Perfus-Barbeoch L."/>
            <person name="Kozlowski D.K."/>
            <person name="Koutsovoulos G.D."/>
            <person name="Lopez-Roques C."/>
            <person name="Bouchez O."/>
            <person name="Zahm M."/>
            <person name="Besnard G."/>
            <person name="Bellafiore S."/>
        </authorList>
    </citation>
    <scope>NUCLEOTIDE SEQUENCE</scope>
    <source>
        <strain evidence="1">VN-18</strain>
    </source>
</reference>
<evidence type="ECO:0000313" key="2">
    <source>
        <dbReference type="Proteomes" id="UP000605970"/>
    </source>
</evidence>
<dbReference type="EMBL" id="JABEBT010000044">
    <property type="protein sequence ID" value="KAF7635305.1"/>
    <property type="molecule type" value="Genomic_DNA"/>
</dbReference>
<keyword evidence="2" id="KW-1185">Reference proteome</keyword>
<dbReference type="AlphaFoldDB" id="A0A8S9ZPW2"/>
<dbReference type="Proteomes" id="UP000605970">
    <property type="component" value="Unassembled WGS sequence"/>
</dbReference>
<organism evidence="1 2">
    <name type="scientific">Meloidogyne graminicola</name>
    <dbReference type="NCBI Taxonomy" id="189291"/>
    <lineage>
        <taxon>Eukaryota</taxon>
        <taxon>Metazoa</taxon>
        <taxon>Ecdysozoa</taxon>
        <taxon>Nematoda</taxon>
        <taxon>Chromadorea</taxon>
        <taxon>Rhabditida</taxon>
        <taxon>Tylenchina</taxon>
        <taxon>Tylenchomorpha</taxon>
        <taxon>Tylenchoidea</taxon>
        <taxon>Meloidogynidae</taxon>
        <taxon>Meloidogyninae</taxon>
        <taxon>Meloidogyne</taxon>
    </lineage>
</organism>
<sequence length="32" mass="3943">MLYRNLQIVNTNFTNCPFLNICKLTIFHFYIF</sequence>
<proteinExistence type="predicted"/>